<evidence type="ECO:0000256" key="5">
    <source>
        <dbReference type="ARBA" id="ARBA00022692"/>
    </source>
</evidence>
<dbReference type="RefSeq" id="WP_006702372.1">
    <property type="nucleotide sequence ID" value="NZ_KI391971.1"/>
</dbReference>
<dbReference type="NCBIfam" id="NF041013">
    <property type="entry name" value="T4P_ComGE"/>
    <property type="match status" value="1"/>
</dbReference>
<name>D0BJG4_9LACT</name>
<comment type="subcellular location">
    <subcellularLocation>
        <location evidence="1">Cell membrane</location>
        <topology evidence="1">Single-pass membrane protein</topology>
    </subcellularLocation>
    <subcellularLocation>
        <location evidence="2">Cell surface</location>
    </subcellularLocation>
</comment>
<reference evidence="11" key="1">
    <citation type="submission" date="2009-09" db="EMBL/GenBank/DDBJ databases">
        <authorList>
            <consortium name="The Broad Institute Genome Sequencing Platform"/>
            <person name="Ward D."/>
            <person name="Feldgarden M."/>
            <person name="Earl A."/>
            <person name="Young S.K."/>
            <person name="Zeng Q."/>
            <person name="Koehrsen M."/>
            <person name="Alvarado L."/>
            <person name="Berlin A."/>
            <person name="Bochicchio J."/>
            <person name="Borenstein D."/>
            <person name="Chapman S.B."/>
            <person name="Chen Z."/>
            <person name="Engels R."/>
            <person name="Freedman E."/>
            <person name="Gellesch M."/>
            <person name="Goldberg J."/>
            <person name="Griggs A."/>
            <person name="Gujja S."/>
            <person name="Heilman E."/>
            <person name="Heiman D."/>
            <person name="Hepburn T."/>
            <person name="Howarth C."/>
            <person name="Jen D."/>
            <person name="Larson L."/>
            <person name="Lewis B."/>
            <person name="Mehta T."/>
            <person name="Park D."/>
            <person name="Pearson M."/>
            <person name="Roberts A."/>
            <person name="Saif S."/>
            <person name="Shea T."/>
            <person name="Shenoy N."/>
            <person name="Sisk P."/>
            <person name="Stolte C."/>
            <person name="Sykes S."/>
            <person name="Thomson T."/>
            <person name="Walk T."/>
            <person name="White J."/>
            <person name="Yandava C."/>
            <person name="Sibley C.D."/>
            <person name="Field T.R."/>
            <person name="Grinwis M."/>
            <person name="Eshaghurshan C.S."/>
            <person name="Surette M.G."/>
            <person name="Haas B."/>
            <person name="Nusbaum C."/>
            <person name="Birren B."/>
        </authorList>
    </citation>
    <scope>NUCLEOTIDE SEQUENCE [LARGE SCALE GENOMIC DNA]</scope>
    <source>
        <strain evidence="11">ATCC 700633</strain>
    </source>
</reference>
<keyword evidence="5 10" id="KW-0812">Transmembrane</keyword>
<evidence type="ECO:0000256" key="6">
    <source>
        <dbReference type="ARBA" id="ARBA00022989"/>
    </source>
</evidence>
<dbReference type="InterPro" id="IPR045584">
    <property type="entry name" value="Pilin-like"/>
</dbReference>
<dbReference type="PIRSF" id="PIRSF029928">
    <property type="entry name" value="Late_competence_ComGC"/>
    <property type="match status" value="1"/>
</dbReference>
<evidence type="ECO:0000256" key="4">
    <source>
        <dbReference type="ARBA" id="ARBA00022481"/>
    </source>
</evidence>
<dbReference type="NCBIfam" id="TIGR02532">
    <property type="entry name" value="IV_pilin_GFxxxE"/>
    <property type="match status" value="1"/>
</dbReference>
<dbReference type="eggNOG" id="COG4537">
    <property type="taxonomic scope" value="Bacteria"/>
</dbReference>
<keyword evidence="6 10" id="KW-1133">Transmembrane helix</keyword>
<dbReference type="PRINTS" id="PR00813">
    <property type="entry name" value="BCTERIALGSPG"/>
</dbReference>
<sequence length="101" mass="11609">MKKLIKKKKAFTLIELLICLFIIGLMMLLIIPNIAKQREEAQKKSDAAIVKVIENQQELYQLDKNVKEKPNAQTLKDNGYITQEQLDSYNKTTNKAATNSR</sequence>
<dbReference type="GO" id="GO:0015628">
    <property type="term" value="P:protein secretion by the type II secretion system"/>
    <property type="evidence" value="ECO:0007669"/>
    <property type="project" value="InterPro"/>
</dbReference>
<dbReference type="InterPro" id="IPR053468">
    <property type="entry name" value="ComGE-like"/>
</dbReference>
<keyword evidence="12" id="KW-1185">Reference proteome</keyword>
<dbReference type="GO" id="GO:0015627">
    <property type="term" value="C:type II protein secretion system complex"/>
    <property type="evidence" value="ECO:0007669"/>
    <property type="project" value="InterPro"/>
</dbReference>
<evidence type="ECO:0000256" key="9">
    <source>
        <dbReference type="ARBA" id="ARBA00043982"/>
    </source>
</evidence>
<dbReference type="GO" id="GO:0005886">
    <property type="term" value="C:plasma membrane"/>
    <property type="evidence" value="ECO:0007669"/>
    <property type="project" value="UniProtKB-SubCell"/>
</dbReference>
<gene>
    <name evidence="11" type="ORF">HMPREF0446_00099</name>
</gene>
<keyword evidence="7 10" id="KW-0472">Membrane</keyword>
<proteinExistence type="inferred from homology"/>
<evidence type="ECO:0000313" key="12">
    <source>
        <dbReference type="Proteomes" id="UP000002939"/>
    </source>
</evidence>
<evidence type="ECO:0000256" key="7">
    <source>
        <dbReference type="ARBA" id="ARBA00023136"/>
    </source>
</evidence>
<evidence type="ECO:0000256" key="10">
    <source>
        <dbReference type="SAM" id="Phobius"/>
    </source>
</evidence>
<dbReference type="AlphaFoldDB" id="D0BJG4"/>
<reference evidence="11" key="2">
    <citation type="submission" date="2011-10" db="EMBL/GenBank/DDBJ databases">
        <title>The Genome Sequence of Granulicatella elegans ATCC 700633.</title>
        <authorList>
            <consortium name="The Broad Institute Genome Sequencing Platform"/>
            <consortium name="The Broad Institute Genome Sequencing Center for Infectious Disease"/>
            <person name="Earl A."/>
            <person name="Ward D."/>
            <person name="Feldgarden M."/>
            <person name="Gevers D."/>
            <person name="Sibley C.D."/>
            <person name="Field T.R."/>
            <person name="Grinwis M."/>
            <person name="Eshaghurshan C.S."/>
            <person name="Surette M.G."/>
            <person name="Young S.K."/>
            <person name="Zeng Q."/>
            <person name="Gargeya S."/>
            <person name="Fitzgerald M."/>
            <person name="Haas B."/>
            <person name="Abouelleil A."/>
            <person name="Alvarado L."/>
            <person name="Arachchi H.M."/>
            <person name="Berlin A."/>
            <person name="Brown A."/>
            <person name="Chapman S.B."/>
            <person name="Chen Z."/>
            <person name="Dunbar C."/>
            <person name="Freedman E."/>
            <person name="Gearin G."/>
            <person name="Goldberg J."/>
            <person name="Griggs A."/>
            <person name="Gujja S."/>
            <person name="Heiman D."/>
            <person name="Howarth C."/>
            <person name="Larson L."/>
            <person name="Lui A."/>
            <person name="MacDonald P.J.P."/>
            <person name="Montmayeur A."/>
            <person name="Murphy C."/>
            <person name="Neiman D."/>
            <person name="Pearson M."/>
            <person name="Priest M."/>
            <person name="Roberts A."/>
            <person name="Saif S."/>
            <person name="Shea T."/>
            <person name="Shenoy N."/>
            <person name="Sisk P."/>
            <person name="Stolte C."/>
            <person name="Sykes S."/>
            <person name="Wortman J."/>
            <person name="Nusbaum C."/>
            <person name="Birren B."/>
        </authorList>
    </citation>
    <scope>NUCLEOTIDE SEQUENCE [LARGE SCALE GENOMIC DNA]</scope>
    <source>
        <strain evidence="11">ATCC 700633</strain>
    </source>
</reference>
<dbReference type="OrthoDB" id="2232493at2"/>
<keyword evidence="4" id="KW-0488">Methylation</keyword>
<dbReference type="Pfam" id="PF07963">
    <property type="entry name" value="N_methyl"/>
    <property type="match status" value="1"/>
</dbReference>
<accession>D0BJG4</accession>
<dbReference type="EMBL" id="ACRF02000016">
    <property type="protein sequence ID" value="EEW93217.1"/>
    <property type="molecule type" value="Genomic_DNA"/>
</dbReference>
<dbReference type="SUPFAM" id="SSF54523">
    <property type="entry name" value="Pili subunits"/>
    <property type="match status" value="1"/>
</dbReference>
<organism evidence="11 12">
    <name type="scientific">Granulicatella elegans ATCC 700633</name>
    <dbReference type="NCBI Taxonomy" id="626369"/>
    <lineage>
        <taxon>Bacteria</taxon>
        <taxon>Bacillati</taxon>
        <taxon>Bacillota</taxon>
        <taxon>Bacilli</taxon>
        <taxon>Lactobacillales</taxon>
        <taxon>Carnobacteriaceae</taxon>
        <taxon>Granulicatella</taxon>
    </lineage>
</organism>
<dbReference type="GO" id="GO:0030420">
    <property type="term" value="P:establishment of competence for transformation"/>
    <property type="evidence" value="ECO:0007669"/>
    <property type="project" value="UniProtKB-KW"/>
</dbReference>
<protein>
    <submittedName>
        <fullName evidence="11">Prepilin-type N-terminal cleavage/methylation domain-containing protein</fullName>
    </submittedName>
</protein>
<keyword evidence="8" id="KW-0178">Competence</keyword>
<comment type="similarity">
    <text evidence="9">Belongs to the ComGC family.</text>
</comment>
<dbReference type="HOGENOM" id="CLU_091705_9_1_9"/>
<evidence type="ECO:0000256" key="2">
    <source>
        <dbReference type="ARBA" id="ARBA00004241"/>
    </source>
</evidence>
<feature type="transmembrane region" description="Helical" evidence="10">
    <location>
        <begin position="12"/>
        <end position="35"/>
    </location>
</feature>
<dbReference type="NCBIfam" id="NF040999">
    <property type="entry name" value="pilin_ComGC"/>
    <property type="match status" value="1"/>
</dbReference>
<dbReference type="InterPro" id="IPR016940">
    <property type="entry name" value="ComGC"/>
</dbReference>
<dbReference type="InterPro" id="IPR012902">
    <property type="entry name" value="N_methyl_site"/>
</dbReference>
<dbReference type="Proteomes" id="UP000002939">
    <property type="component" value="Unassembled WGS sequence"/>
</dbReference>
<keyword evidence="3" id="KW-1003">Cell membrane</keyword>
<dbReference type="InterPro" id="IPR000983">
    <property type="entry name" value="Bac_GSPG_pilin"/>
</dbReference>
<comment type="caution">
    <text evidence="11">The sequence shown here is derived from an EMBL/GenBank/DDBJ whole genome shotgun (WGS) entry which is preliminary data.</text>
</comment>
<dbReference type="GO" id="GO:0009986">
    <property type="term" value="C:cell surface"/>
    <property type="evidence" value="ECO:0007669"/>
    <property type="project" value="UniProtKB-SubCell"/>
</dbReference>
<evidence type="ECO:0000313" key="11">
    <source>
        <dbReference type="EMBL" id="EEW93217.1"/>
    </source>
</evidence>
<evidence type="ECO:0000256" key="1">
    <source>
        <dbReference type="ARBA" id="ARBA00004162"/>
    </source>
</evidence>
<evidence type="ECO:0000256" key="3">
    <source>
        <dbReference type="ARBA" id="ARBA00022475"/>
    </source>
</evidence>
<dbReference type="STRING" id="626369.HMPREF0446_00099"/>
<dbReference type="Gene3D" id="3.30.700.10">
    <property type="entry name" value="Glycoprotein, Type 4 Pilin"/>
    <property type="match status" value="1"/>
</dbReference>
<evidence type="ECO:0000256" key="8">
    <source>
        <dbReference type="ARBA" id="ARBA00023287"/>
    </source>
</evidence>